<feature type="DNA-binding region" evidence="3">
    <location>
        <begin position="54"/>
        <end position="60"/>
    </location>
</feature>
<dbReference type="SUPFAM" id="SSF50249">
    <property type="entry name" value="Nucleic acid-binding proteins"/>
    <property type="match status" value="1"/>
</dbReference>
<evidence type="ECO:0000313" key="7">
    <source>
        <dbReference type="Proteomes" id="UP001595528"/>
    </source>
</evidence>
<dbReference type="PROSITE" id="PS50935">
    <property type="entry name" value="SSB"/>
    <property type="match status" value="1"/>
</dbReference>
<dbReference type="Pfam" id="PF00436">
    <property type="entry name" value="SSB"/>
    <property type="match status" value="1"/>
</dbReference>
<evidence type="ECO:0000313" key="6">
    <source>
        <dbReference type="EMBL" id="MFC3230393.1"/>
    </source>
</evidence>
<dbReference type="Proteomes" id="UP001595528">
    <property type="component" value="Unassembled WGS sequence"/>
</dbReference>
<evidence type="ECO:0000256" key="5">
    <source>
        <dbReference type="SAM" id="MobiDB-lite"/>
    </source>
</evidence>
<dbReference type="InterPro" id="IPR000424">
    <property type="entry name" value="Primosome_PriB/ssb"/>
</dbReference>
<keyword evidence="1 3" id="KW-0238">DNA-binding</keyword>
<organism evidence="6 7">
    <name type="scientific">Marinibaculum pumilum</name>
    <dbReference type="NCBI Taxonomy" id="1766165"/>
    <lineage>
        <taxon>Bacteria</taxon>
        <taxon>Pseudomonadati</taxon>
        <taxon>Pseudomonadota</taxon>
        <taxon>Alphaproteobacteria</taxon>
        <taxon>Rhodospirillales</taxon>
        <taxon>Rhodospirillaceae</taxon>
        <taxon>Marinibaculum</taxon>
    </lineage>
</organism>
<reference evidence="7" key="1">
    <citation type="journal article" date="2019" name="Int. J. Syst. Evol. Microbiol.">
        <title>The Global Catalogue of Microorganisms (GCM) 10K type strain sequencing project: providing services to taxonomists for standard genome sequencing and annotation.</title>
        <authorList>
            <consortium name="The Broad Institute Genomics Platform"/>
            <consortium name="The Broad Institute Genome Sequencing Center for Infectious Disease"/>
            <person name="Wu L."/>
            <person name="Ma J."/>
        </authorList>
    </citation>
    <scope>NUCLEOTIDE SEQUENCE [LARGE SCALE GENOMIC DNA]</scope>
    <source>
        <strain evidence="7">KCTC 42964</strain>
    </source>
</reference>
<dbReference type="GO" id="GO:0003677">
    <property type="term" value="F:DNA binding"/>
    <property type="evidence" value="ECO:0007669"/>
    <property type="project" value="UniProtKB-KW"/>
</dbReference>
<accession>A0ABV7L739</accession>
<dbReference type="NCBIfam" id="TIGR00621">
    <property type="entry name" value="ssb"/>
    <property type="match status" value="1"/>
</dbReference>
<dbReference type="PANTHER" id="PTHR10302">
    <property type="entry name" value="SINGLE-STRANDED DNA-BINDING PROTEIN"/>
    <property type="match status" value="1"/>
</dbReference>
<evidence type="ECO:0000256" key="3">
    <source>
        <dbReference type="HAMAP-Rule" id="MF_00984"/>
    </source>
</evidence>
<dbReference type="InterPro" id="IPR011344">
    <property type="entry name" value="ssDNA-bd"/>
</dbReference>
<sequence length="132" mass="14731">MSGTLNKVMLIGHLGQDPEVRSMQSGDKVCNLSLATEESWKDSQSGERKTRTQWHRVVIFGPLVKVAESYARKGAKVYVEGQMETRSYTDAKDVNREVTEVVLRPFNGTFNLLDRKPGNADSEEPAEEKATA</sequence>
<dbReference type="HAMAP" id="MF_00984">
    <property type="entry name" value="SSB"/>
    <property type="match status" value="1"/>
</dbReference>
<name>A0ABV7L739_9PROT</name>
<dbReference type="CDD" id="cd04496">
    <property type="entry name" value="SSB_OBF"/>
    <property type="match status" value="1"/>
</dbReference>
<comment type="caution">
    <text evidence="3">Lacks conserved residue(s) required for the propagation of feature annotation.</text>
</comment>
<keyword evidence="7" id="KW-1185">Reference proteome</keyword>
<protein>
    <recommendedName>
        <fullName evidence="3 4">Single-stranded DNA-binding protein</fullName>
        <shortName evidence="3">SSB</shortName>
    </recommendedName>
</protein>
<gene>
    <name evidence="6" type="primary">ssb</name>
    <name evidence="6" type="ORF">ACFOGJ_24300</name>
</gene>
<dbReference type="RefSeq" id="WP_379905528.1">
    <property type="nucleotide sequence ID" value="NZ_JBHRTR010000045.1"/>
</dbReference>
<comment type="caution">
    <text evidence="6">The sequence shown here is derived from an EMBL/GenBank/DDBJ whole genome shotgun (WGS) entry which is preliminary data.</text>
</comment>
<proteinExistence type="inferred from homology"/>
<evidence type="ECO:0000256" key="4">
    <source>
        <dbReference type="RuleBase" id="RU000524"/>
    </source>
</evidence>
<dbReference type="Gene3D" id="2.40.50.140">
    <property type="entry name" value="Nucleic acid-binding proteins"/>
    <property type="match status" value="1"/>
</dbReference>
<evidence type="ECO:0000256" key="1">
    <source>
        <dbReference type="ARBA" id="ARBA00023125"/>
    </source>
</evidence>
<dbReference type="PANTHER" id="PTHR10302:SF27">
    <property type="entry name" value="SINGLE-STRANDED DNA-BINDING PROTEIN"/>
    <property type="match status" value="1"/>
</dbReference>
<dbReference type="EMBL" id="JBHRTR010000045">
    <property type="protein sequence ID" value="MFC3230393.1"/>
    <property type="molecule type" value="Genomic_DNA"/>
</dbReference>
<comment type="subunit">
    <text evidence="3">Homotetramer.</text>
</comment>
<keyword evidence="2" id="KW-0233">DNA recombination</keyword>
<feature type="region of interest" description="Disordered" evidence="5">
    <location>
        <begin position="113"/>
        <end position="132"/>
    </location>
</feature>
<evidence type="ECO:0000256" key="2">
    <source>
        <dbReference type="ARBA" id="ARBA00023172"/>
    </source>
</evidence>
<dbReference type="InterPro" id="IPR012340">
    <property type="entry name" value="NA-bd_OB-fold"/>
</dbReference>